<name>A0A0F9YKM5_9ZZZZ</name>
<evidence type="ECO:0008006" key="2">
    <source>
        <dbReference type="Google" id="ProtNLM"/>
    </source>
</evidence>
<dbReference type="InterPro" id="IPR025990">
    <property type="entry name" value="zinc_ribbon_bacterial"/>
</dbReference>
<proteinExistence type="predicted"/>
<protein>
    <recommendedName>
        <fullName evidence="2">CPXCG motif-containing cysteine-rich protein</fullName>
    </recommendedName>
</protein>
<sequence length="62" mass="6940">MLTELATLQCPYCWESIEVVVDCSVTEQEYTEDCSVCCRPIIISVYADGGELQTVEARSEDD</sequence>
<accession>A0A0F9YKM5</accession>
<dbReference type="PIRSF" id="PIRSF037225">
    <property type="entry name" value="UCP037225"/>
    <property type="match status" value="1"/>
</dbReference>
<gene>
    <name evidence="1" type="ORF">LCGC14_0007790</name>
</gene>
<evidence type="ECO:0000313" key="1">
    <source>
        <dbReference type="EMBL" id="KKO12762.1"/>
    </source>
</evidence>
<dbReference type="Pfam" id="PF14255">
    <property type="entry name" value="Zn_ribbon_21"/>
    <property type="match status" value="1"/>
</dbReference>
<organism evidence="1">
    <name type="scientific">marine sediment metagenome</name>
    <dbReference type="NCBI Taxonomy" id="412755"/>
    <lineage>
        <taxon>unclassified sequences</taxon>
        <taxon>metagenomes</taxon>
        <taxon>ecological metagenomes</taxon>
    </lineage>
</organism>
<dbReference type="AlphaFoldDB" id="A0A0F9YKM5"/>
<dbReference type="InterPro" id="IPR017143">
    <property type="entry name" value="UCP037225"/>
</dbReference>
<dbReference type="EMBL" id="LAZR01000001">
    <property type="protein sequence ID" value="KKO12762.1"/>
    <property type="molecule type" value="Genomic_DNA"/>
</dbReference>
<reference evidence="1" key="1">
    <citation type="journal article" date="2015" name="Nature">
        <title>Complex archaea that bridge the gap between prokaryotes and eukaryotes.</title>
        <authorList>
            <person name="Spang A."/>
            <person name="Saw J.H."/>
            <person name="Jorgensen S.L."/>
            <person name="Zaremba-Niedzwiedzka K."/>
            <person name="Martijn J."/>
            <person name="Lind A.E."/>
            <person name="van Eijk R."/>
            <person name="Schleper C."/>
            <person name="Guy L."/>
            <person name="Ettema T.J."/>
        </authorList>
    </citation>
    <scope>NUCLEOTIDE SEQUENCE</scope>
</reference>
<comment type="caution">
    <text evidence="1">The sequence shown here is derived from an EMBL/GenBank/DDBJ whole genome shotgun (WGS) entry which is preliminary data.</text>
</comment>